<organism evidence="4 5">
    <name type="scientific">Cronartium quercuum f. sp. fusiforme G11</name>
    <dbReference type="NCBI Taxonomy" id="708437"/>
    <lineage>
        <taxon>Eukaryota</taxon>
        <taxon>Fungi</taxon>
        <taxon>Dikarya</taxon>
        <taxon>Basidiomycota</taxon>
        <taxon>Pucciniomycotina</taxon>
        <taxon>Pucciniomycetes</taxon>
        <taxon>Pucciniales</taxon>
        <taxon>Coleosporiaceae</taxon>
        <taxon>Cronartium</taxon>
    </lineage>
</organism>
<dbReference type="GO" id="GO:0052816">
    <property type="term" value="F:long-chain fatty acyl-CoA hydrolase activity"/>
    <property type="evidence" value="ECO:0007669"/>
    <property type="project" value="TreeGrafter"/>
</dbReference>
<dbReference type="PANTHER" id="PTHR11049:SF16">
    <property type="entry name" value="PROTEIN VDLD"/>
    <property type="match status" value="1"/>
</dbReference>
<dbReference type="PANTHER" id="PTHR11049">
    <property type="entry name" value="ACYL COENZYME A THIOESTER HYDROLASE"/>
    <property type="match status" value="1"/>
</dbReference>
<dbReference type="InterPro" id="IPR006683">
    <property type="entry name" value="Thioestr_dom"/>
</dbReference>
<dbReference type="Pfam" id="PF03061">
    <property type="entry name" value="4HBT"/>
    <property type="match status" value="2"/>
</dbReference>
<dbReference type="InterPro" id="IPR040170">
    <property type="entry name" value="Cytosol_ACT"/>
</dbReference>
<feature type="region of interest" description="Disordered" evidence="2">
    <location>
        <begin position="314"/>
        <end position="339"/>
    </location>
</feature>
<evidence type="ECO:0000313" key="4">
    <source>
        <dbReference type="EMBL" id="KAG0146399.1"/>
    </source>
</evidence>
<keyword evidence="5" id="KW-1185">Reference proteome</keyword>
<dbReference type="SUPFAM" id="SSF54637">
    <property type="entry name" value="Thioesterase/thiol ester dehydrase-isomerase"/>
    <property type="match status" value="2"/>
</dbReference>
<dbReference type="EMBL" id="MU167261">
    <property type="protein sequence ID" value="KAG0146399.1"/>
    <property type="molecule type" value="Genomic_DNA"/>
</dbReference>
<evidence type="ECO:0000259" key="3">
    <source>
        <dbReference type="PROSITE" id="PS51770"/>
    </source>
</evidence>
<evidence type="ECO:0000313" key="5">
    <source>
        <dbReference type="Proteomes" id="UP000886653"/>
    </source>
</evidence>
<dbReference type="GO" id="GO:0005829">
    <property type="term" value="C:cytosol"/>
    <property type="evidence" value="ECO:0007669"/>
    <property type="project" value="TreeGrafter"/>
</dbReference>
<comment type="caution">
    <text evidence="4">The sequence shown here is derived from an EMBL/GenBank/DDBJ whole genome shotgun (WGS) entry which is preliminary data.</text>
</comment>
<dbReference type="OrthoDB" id="3184331at2759"/>
<accession>A0A9P6NI38</accession>
<sequence>MAIFEVAFRVLLNALHWSGNLLTGQSLFPSFKSILWSRSPRLVWEVVEPREKPVAASVFKVSYTMYPHHADVHGRVFGGEVMKLVDVVAGIAARKHTTKPCVTVSVDRVIFLCPVFVGDILHLSVSVNRSWGSSLETGVKIIKEDFRTGNKTYACHAYLTFVARSTKVLKLYETFYDIVMFRQPSVIKVQTPIVLPQTILEQKRYLLAGRRRGYRMKQSSEWNKLLDHFKDYVLSLNYPTDPNGSHQQATDEELRKIERELIAESYLKEDSEVRVEDGMVIAEVLGNLNPIKVPLVEIENILAERETKAFRKLKMSKNHQSHSELEEEEEKDQHNEWRSGSGSILKVENTLATTVWIVRPQHCNSMGVLFGGTLMRWLEEVANLSARHISCVTWATAAIDSMTLRASAQPGHIVQLRSIVVKVWNSSIELYCLAKAETRDGKEIFISDAFISLVAIDHQTNEPIRKPLKQVESSNIWAKIMSEKSDSRRQGRLADKAMLQKVYYSR</sequence>
<dbReference type="Gene3D" id="3.10.129.10">
    <property type="entry name" value="Hotdog Thioesterase"/>
    <property type="match status" value="2"/>
</dbReference>
<gene>
    <name evidence="4" type="ORF">CROQUDRAFT_657376</name>
</gene>
<name>A0A9P6NI38_9BASI</name>
<dbReference type="CDD" id="cd03442">
    <property type="entry name" value="BFIT_BACH"/>
    <property type="match status" value="2"/>
</dbReference>
<dbReference type="AlphaFoldDB" id="A0A9P6NI38"/>
<feature type="domain" description="HotDog ACOT-type" evidence="3">
    <location>
        <begin position="348"/>
        <end position="459"/>
    </location>
</feature>
<feature type="domain" description="HotDog ACOT-type" evidence="3">
    <location>
        <begin position="55"/>
        <end position="167"/>
    </location>
</feature>
<dbReference type="InterPro" id="IPR033120">
    <property type="entry name" value="HOTDOG_ACOT"/>
</dbReference>
<keyword evidence="1" id="KW-0378">Hydrolase</keyword>
<dbReference type="Proteomes" id="UP000886653">
    <property type="component" value="Unassembled WGS sequence"/>
</dbReference>
<dbReference type="InterPro" id="IPR029069">
    <property type="entry name" value="HotDog_dom_sf"/>
</dbReference>
<reference evidence="4" key="1">
    <citation type="submission" date="2013-11" db="EMBL/GenBank/DDBJ databases">
        <title>Genome sequence of the fusiform rust pathogen reveals effectors for host alternation and coevolution with pine.</title>
        <authorList>
            <consortium name="DOE Joint Genome Institute"/>
            <person name="Smith K."/>
            <person name="Pendleton A."/>
            <person name="Kubisiak T."/>
            <person name="Anderson C."/>
            <person name="Salamov A."/>
            <person name="Aerts A."/>
            <person name="Riley R."/>
            <person name="Clum A."/>
            <person name="Lindquist E."/>
            <person name="Ence D."/>
            <person name="Campbell M."/>
            <person name="Kronenberg Z."/>
            <person name="Feau N."/>
            <person name="Dhillon B."/>
            <person name="Hamelin R."/>
            <person name="Burleigh J."/>
            <person name="Smith J."/>
            <person name="Yandell M."/>
            <person name="Nelson C."/>
            <person name="Grigoriev I."/>
            <person name="Davis J."/>
        </authorList>
    </citation>
    <scope>NUCLEOTIDE SEQUENCE</scope>
    <source>
        <strain evidence="4">G11</strain>
    </source>
</reference>
<evidence type="ECO:0000256" key="1">
    <source>
        <dbReference type="ARBA" id="ARBA00022801"/>
    </source>
</evidence>
<protein>
    <recommendedName>
        <fullName evidence="3">HotDog ACOT-type domain-containing protein</fullName>
    </recommendedName>
</protein>
<proteinExistence type="predicted"/>
<dbReference type="PROSITE" id="PS51770">
    <property type="entry name" value="HOTDOG_ACOT"/>
    <property type="match status" value="2"/>
</dbReference>
<evidence type="ECO:0000256" key="2">
    <source>
        <dbReference type="SAM" id="MobiDB-lite"/>
    </source>
</evidence>
<dbReference type="GO" id="GO:0006637">
    <property type="term" value="P:acyl-CoA metabolic process"/>
    <property type="evidence" value="ECO:0007669"/>
    <property type="project" value="TreeGrafter"/>
</dbReference>